<proteinExistence type="predicted"/>
<reference evidence="2" key="1">
    <citation type="journal article" date="2014" name="BMC Genomics">
        <title>Characterizing the developmental transcriptome of the oriental fruit fly, Bactrocera dorsalis (Diptera: Tephritidae) through comparative genomic analysis with Drosophila melanogaster utilizing modENCODE datasets.</title>
        <authorList>
            <person name="Geib S.M."/>
            <person name="Calla B."/>
            <person name="Hall B."/>
            <person name="Hou S."/>
            <person name="Manoukis N.C."/>
        </authorList>
    </citation>
    <scope>NUCLEOTIDE SEQUENCE</scope>
    <source>
        <strain evidence="2">Punador</strain>
    </source>
</reference>
<protein>
    <submittedName>
        <fullName evidence="2">Uncharacterized protein</fullName>
    </submittedName>
</protein>
<evidence type="ECO:0000313" key="2">
    <source>
        <dbReference type="EMBL" id="JAC58159.1"/>
    </source>
</evidence>
<dbReference type="RefSeq" id="XP_011204361.2">
    <property type="nucleotide sequence ID" value="XM_011206059.4"/>
</dbReference>
<feature type="region of interest" description="Disordered" evidence="1">
    <location>
        <begin position="81"/>
        <end position="122"/>
    </location>
</feature>
<dbReference type="EMBL" id="GAKP01000793">
    <property type="protein sequence ID" value="JAC58159.1"/>
    <property type="molecule type" value="Transcribed_RNA"/>
</dbReference>
<name>A0A034WU50_BACDO</name>
<evidence type="ECO:0000256" key="1">
    <source>
        <dbReference type="SAM" id="MobiDB-lite"/>
    </source>
</evidence>
<sequence length="155" mass="17832">MDFLFAPLPETNFQMNTEELRLWQRNAIFECECDNFINRRIEAGRTHLLTLPNRAHSELPGIDAAIRQHGLRLPDVMGNNDHRPISSASSSNSIRNVENDGHTDNNANISPPLAQRRRLVSRNPEYDRDNMLDRIYQEALLTAFRTRGLNAIRNP</sequence>
<dbReference type="KEGG" id="bdr:105226925"/>
<organism evidence="2">
    <name type="scientific">Bactrocera dorsalis</name>
    <name type="common">Oriental fruit fly</name>
    <name type="synonym">Dacus dorsalis</name>
    <dbReference type="NCBI Taxonomy" id="27457"/>
    <lineage>
        <taxon>Eukaryota</taxon>
        <taxon>Metazoa</taxon>
        <taxon>Ecdysozoa</taxon>
        <taxon>Arthropoda</taxon>
        <taxon>Hexapoda</taxon>
        <taxon>Insecta</taxon>
        <taxon>Pterygota</taxon>
        <taxon>Neoptera</taxon>
        <taxon>Endopterygota</taxon>
        <taxon>Diptera</taxon>
        <taxon>Brachycera</taxon>
        <taxon>Muscomorpha</taxon>
        <taxon>Tephritoidea</taxon>
        <taxon>Tephritidae</taxon>
        <taxon>Bactrocera</taxon>
        <taxon>Bactrocera</taxon>
    </lineage>
</organism>
<dbReference type="GeneID" id="105226925"/>
<dbReference type="OrthoDB" id="7912871at2759"/>
<dbReference type="AlphaFoldDB" id="A0A034WU50"/>
<accession>A0A034WU50</accession>